<gene>
    <name evidence="8" type="ORF">GL267_01650</name>
</gene>
<feature type="transmembrane region" description="Helical" evidence="6">
    <location>
        <begin position="35"/>
        <end position="55"/>
    </location>
</feature>
<evidence type="ECO:0000259" key="7">
    <source>
        <dbReference type="Pfam" id="PF00892"/>
    </source>
</evidence>
<dbReference type="InterPro" id="IPR051258">
    <property type="entry name" value="Diverse_Substrate_Transporter"/>
</dbReference>
<evidence type="ECO:0000256" key="1">
    <source>
        <dbReference type="ARBA" id="ARBA00004651"/>
    </source>
</evidence>
<organism evidence="8">
    <name type="scientific">Acidithiobacillus ferrianus</name>
    <dbReference type="NCBI Taxonomy" id="2678518"/>
    <lineage>
        <taxon>Bacteria</taxon>
        <taxon>Pseudomonadati</taxon>
        <taxon>Pseudomonadota</taxon>
        <taxon>Acidithiobacillia</taxon>
        <taxon>Acidithiobacillales</taxon>
        <taxon>Acidithiobacillaceae</taxon>
        <taxon>Acidithiobacillus</taxon>
    </lineage>
</organism>
<feature type="transmembrane region" description="Helical" evidence="6">
    <location>
        <begin position="279"/>
        <end position="297"/>
    </location>
</feature>
<proteinExistence type="predicted"/>
<feature type="transmembrane region" description="Helical" evidence="6">
    <location>
        <begin position="97"/>
        <end position="119"/>
    </location>
</feature>
<evidence type="ECO:0000256" key="4">
    <source>
        <dbReference type="ARBA" id="ARBA00022989"/>
    </source>
</evidence>
<dbReference type="AlphaFoldDB" id="A0A845UI50"/>
<dbReference type="PANTHER" id="PTHR42920">
    <property type="entry name" value="OS03G0707200 PROTEIN-RELATED"/>
    <property type="match status" value="1"/>
</dbReference>
<feature type="domain" description="EamA" evidence="7">
    <location>
        <begin position="185"/>
        <end position="318"/>
    </location>
</feature>
<keyword evidence="3 6" id="KW-0812">Transmembrane</keyword>
<evidence type="ECO:0000256" key="6">
    <source>
        <dbReference type="SAM" id="Phobius"/>
    </source>
</evidence>
<evidence type="ECO:0000256" key="3">
    <source>
        <dbReference type="ARBA" id="ARBA00022692"/>
    </source>
</evidence>
<dbReference type="EMBL" id="WNJL01000008">
    <property type="protein sequence ID" value="NDU41388.1"/>
    <property type="molecule type" value="Genomic_DNA"/>
</dbReference>
<feature type="transmembrane region" description="Helical" evidence="6">
    <location>
        <begin position="182"/>
        <end position="202"/>
    </location>
</feature>
<accession>A0A845UI50</accession>
<dbReference type="InterPro" id="IPR000620">
    <property type="entry name" value="EamA_dom"/>
</dbReference>
<evidence type="ECO:0000313" key="8">
    <source>
        <dbReference type="EMBL" id="NDU41388.1"/>
    </source>
</evidence>
<evidence type="ECO:0000256" key="2">
    <source>
        <dbReference type="ARBA" id="ARBA00022475"/>
    </source>
</evidence>
<feature type="transmembrane region" description="Helical" evidence="6">
    <location>
        <begin position="214"/>
        <end position="231"/>
    </location>
</feature>
<dbReference type="PANTHER" id="PTHR42920:SF11">
    <property type="entry name" value="INNER MEMBRANE PROTEIN YTFF"/>
    <property type="match status" value="1"/>
</dbReference>
<feature type="transmembrane region" description="Helical" evidence="6">
    <location>
        <begin position="67"/>
        <end position="85"/>
    </location>
</feature>
<dbReference type="SUPFAM" id="SSF103481">
    <property type="entry name" value="Multidrug resistance efflux transporter EmrE"/>
    <property type="match status" value="2"/>
</dbReference>
<name>A0A845UI50_9PROT</name>
<feature type="transmembrane region" description="Helical" evidence="6">
    <location>
        <begin position="303"/>
        <end position="321"/>
    </location>
</feature>
<sequence length="330" mass="36562">MRLSSHAWNTWLVHPETAKLFLDLLVWWVRAMIRAYLYALGAVALWSVNFVIANLASTSMTPIELAFYRWSVALILLIPISRKALSKLAGTMTKPEIIRLSVSAAFGISAFNTLIYWAGRYAHSVSLALIAVSSPAFITMINRIFYAVKVRPITWLGVFFATLGCALLILKGNPGALFQLNVSVGDLIMLLAAVTFAVYTVIQKLPHGVTHGEYLFLNILLGDLFLLPFYVTNTLTVGVPRLDMHVVTYVLYLGVFASLVAFYLWNACINAVGSVQTGVVYYVLPIFVFGIDYFWGGARPNKLMLISFAAILVGVLIVHFTSTPKNLEKK</sequence>
<comment type="caution">
    <text evidence="8">The sequence shown here is derived from an EMBL/GenBank/DDBJ whole genome shotgun (WGS) entry which is preliminary data.</text>
</comment>
<reference evidence="8" key="1">
    <citation type="submission" date="2019-11" db="EMBL/GenBank/DDBJ databases">
        <title>Acidithiobacillus ferrianus sp. nov.: a facultatively anaerobic and extremely acidophilic chemolithoautotroph.</title>
        <authorList>
            <person name="Norris P.R."/>
            <person name="Falagan C."/>
            <person name="Moya-Beltran A."/>
            <person name="Castro M."/>
            <person name="Quatrini R."/>
            <person name="Johnson D.B."/>
        </authorList>
    </citation>
    <scope>NUCLEOTIDE SEQUENCE [LARGE SCALE GENOMIC DNA]</scope>
    <source>
        <strain evidence="8">MG</strain>
    </source>
</reference>
<keyword evidence="5 6" id="KW-0472">Membrane</keyword>
<feature type="transmembrane region" description="Helical" evidence="6">
    <location>
        <begin position="246"/>
        <end position="267"/>
    </location>
</feature>
<feature type="transmembrane region" description="Helical" evidence="6">
    <location>
        <begin position="153"/>
        <end position="170"/>
    </location>
</feature>
<protein>
    <submittedName>
        <fullName evidence="8">EamA family transporter</fullName>
    </submittedName>
</protein>
<feature type="transmembrane region" description="Helical" evidence="6">
    <location>
        <begin position="125"/>
        <end position="146"/>
    </location>
</feature>
<keyword evidence="2" id="KW-1003">Cell membrane</keyword>
<comment type="subcellular location">
    <subcellularLocation>
        <location evidence="1">Cell membrane</location>
        <topology evidence="1">Multi-pass membrane protein</topology>
    </subcellularLocation>
</comment>
<evidence type="ECO:0000256" key="5">
    <source>
        <dbReference type="ARBA" id="ARBA00023136"/>
    </source>
</evidence>
<feature type="domain" description="EamA" evidence="7">
    <location>
        <begin position="35"/>
        <end position="169"/>
    </location>
</feature>
<dbReference type="RefSeq" id="WP_163095897.1">
    <property type="nucleotide sequence ID" value="NZ_CP127523.1"/>
</dbReference>
<dbReference type="InterPro" id="IPR037185">
    <property type="entry name" value="EmrE-like"/>
</dbReference>
<keyword evidence="4 6" id="KW-1133">Transmembrane helix</keyword>
<dbReference type="Pfam" id="PF00892">
    <property type="entry name" value="EamA"/>
    <property type="match status" value="2"/>
</dbReference>
<dbReference type="GO" id="GO:0005886">
    <property type="term" value="C:plasma membrane"/>
    <property type="evidence" value="ECO:0007669"/>
    <property type="project" value="UniProtKB-SubCell"/>
</dbReference>